<dbReference type="Gene3D" id="4.10.60.10">
    <property type="entry name" value="Zinc finger, CCHC-type"/>
    <property type="match status" value="1"/>
</dbReference>
<feature type="region of interest" description="Disordered" evidence="2">
    <location>
        <begin position="266"/>
        <end position="310"/>
    </location>
</feature>
<proteinExistence type="predicted"/>
<evidence type="ECO:0000313" key="4">
    <source>
        <dbReference type="EMBL" id="KAF5796486.1"/>
    </source>
</evidence>
<dbReference type="AlphaFoldDB" id="A0A9K3IH97"/>
<dbReference type="GO" id="GO:0008270">
    <property type="term" value="F:zinc ion binding"/>
    <property type="evidence" value="ECO:0007669"/>
    <property type="project" value="UniProtKB-KW"/>
</dbReference>
<dbReference type="InterPro" id="IPR001878">
    <property type="entry name" value="Znf_CCHC"/>
</dbReference>
<gene>
    <name evidence="4" type="ORF">HanXRQr2_Chr08g0352041</name>
</gene>
<reference evidence="4" key="2">
    <citation type="submission" date="2020-06" db="EMBL/GenBank/DDBJ databases">
        <title>Helianthus annuus Genome sequencing and assembly Release 2.</title>
        <authorList>
            <person name="Gouzy J."/>
            <person name="Langlade N."/>
            <person name="Munos S."/>
        </authorList>
    </citation>
    <scope>NUCLEOTIDE SEQUENCE</scope>
    <source>
        <tissue evidence="4">Leaves</tissue>
    </source>
</reference>
<dbReference type="Pfam" id="PF00098">
    <property type="entry name" value="zf-CCHC"/>
    <property type="match status" value="1"/>
</dbReference>
<dbReference type="SUPFAM" id="SSF57756">
    <property type="entry name" value="Retrovirus zinc finger-like domains"/>
    <property type="match status" value="1"/>
</dbReference>
<feature type="compositionally biased region" description="Basic and acidic residues" evidence="2">
    <location>
        <begin position="297"/>
        <end position="310"/>
    </location>
</feature>
<accession>A0A9K3IH97</accession>
<keyword evidence="1" id="KW-0863">Zinc-finger</keyword>
<dbReference type="PROSITE" id="PS50158">
    <property type="entry name" value="ZF_CCHC"/>
    <property type="match status" value="1"/>
</dbReference>
<keyword evidence="5" id="KW-1185">Reference proteome</keyword>
<evidence type="ECO:0000256" key="2">
    <source>
        <dbReference type="SAM" id="MobiDB-lite"/>
    </source>
</evidence>
<reference evidence="4" key="1">
    <citation type="journal article" date="2017" name="Nature">
        <title>The sunflower genome provides insights into oil metabolism, flowering and Asterid evolution.</title>
        <authorList>
            <person name="Badouin H."/>
            <person name="Gouzy J."/>
            <person name="Grassa C.J."/>
            <person name="Murat F."/>
            <person name="Staton S.E."/>
            <person name="Cottret L."/>
            <person name="Lelandais-Briere C."/>
            <person name="Owens G.L."/>
            <person name="Carrere S."/>
            <person name="Mayjonade B."/>
            <person name="Legrand L."/>
            <person name="Gill N."/>
            <person name="Kane N.C."/>
            <person name="Bowers J.E."/>
            <person name="Hubner S."/>
            <person name="Bellec A."/>
            <person name="Berard A."/>
            <person name="Berges H."/>
            <person name="Blanchet N."/>
            <person name="Boniface M.C."/>
            <person name="Brunel D."/>
            <person name="Catrice O."/>
            <person name="Chaidir N."/>
            <person name="Claudel C."/>
            <person name="Donnadieu C."/>
            <person name="Faraut T."/>
            <person name="Fievet G."/>
            <person name="Helmstetter N."/>
            <person name="King M."/>
            <person name="Knapp S.J."/>
            <person name="Lai Z."/>
            <person name="Le Paslier M.C."/>
            <person name="Lippi Y."/>
            <person name="Lorenzon L."/>
            <person name="Mandel J.R."/>
            <person name="Marage G."/>
            <person name="Marchand G."/>
            <person name="Marquand E."/>
            <person name="Bret-Mestries E."/>
            <person name="Morien E."/>
            <person name="Nambeesan S."/>
            <person name="Nguyen T."/>
            <person name="Pegot-Espagnet P."/>
            <person name="Pouilly N."/>
            <person name="Raftis F."/>
            <person name="Sallet E."/>
            <person name="Schiex T."/>
            <person name="Thomas J."/>
            <person name="Vandecasteele C."/>
            <person name="Vares D."/>
            <person name="Vear F."/>
            <person name="Vautrin S."/>
            <person name="Crespi M."/>
            <person name="Mangin B."/>
            <person name="Burke J.M."/>
            <person name="Salse J."/>
            <person name="Munos S."/>
            <person name="Vincourt P."/>
            <person name="Rieseberg L.H."/>
            <person name="Langlade N.B."/>
        </authorList>
    </citation>
    <scope>NUCLEOTIDE SEQUENCE</scope>
    <source>
        <tissue evidence="4">Leaves</tissue>
    </source>
</reference>
<organism evidence="4 5">
    <name type="scientific">Helianthus annuus</name>
    <name type="common">Common sunflower</name>
    <dbReference type="NCBI Taxonomy" id="4232"/>
    <lineage>
        <taxon>Eukaryota</taxon>
        <taxon>Viridiplantae</taxon>
        <taxon>Streptophyta</taxon>
        <taxon>Embryophyta</taxon>
        <taxon>Tracheophyta</taxon>
        <taxon>Spermatophyta</taxon>
        <taxon>Magnoliopsida</taxon>
        <taxon>eudicotyledons</taxon>
        <taxon>Gunneridae</taxon>
        <taxon>Pentapetalae</taxon>
        <taxon>asterids</taxon>
        <taxon>campanulids</taxon>
        <taxon>Asterales</taxon>
        <taxon>Asteraceae</taxon>
        <taxon>Asteroideae</taxon>
        <taxon>Heliantheae alliance</taxon>
        <taxon>Heliantheae</taxon>
        <taxon>Helianthus</taxon>
    </lineage>
</organism>
<name>A0A9K3IH97_HELAN</name>
<dbReference type="SMART" id="SM00343">
    <property type="entry name" value="ZnF_C2HC"/>
    <property type="match status" value="1"/>
</dbReference>
<dbReference type="EMBL" id="MNCJ02000323">
    <property type="protein sequence ID" value="KAF5796486.1"/>
    <property type="molecule type" value="Genomic_DNA"/>
</dbReference>
<evidence type="ECO:0000259" key="3">
    <source>
        <dbReference type="PROSITE" id="PS50158"/>
    </source>
</evidence>
<dbReference type="Proteomes" id="UP000215914">
    <property type="component" value="Unassembled WGS sequence"/>
</dbReference>
<comment type="caution">
    <text evidence="4">The sequence shown here is derived from an EMBL/GenBank/DDBJ whole genome shotgun (WGS) entry which is preliminary data.</text>
</comment>
<dbReference type="GO" id="GO:0003676">
    <property type="term" value="F:nucleic acid binding"/>
    <property type="evidence" value="ECO:0007669"/>
    <property type="project" value="InterPro"/>
</dbReference>
<evidence type="ECO:0000256" key="1">
    <source>
        <dbReference type="PROSITE-ProRule" id="PRU00047"/>
    </source>
</evidence>
<dbReference type="Gramene" id="mRNA:HanXRQr2_Chr08g0352041">
    <property type="protein sequence ID" value="mRNA:HanXRQr2_Chr08g0352041"/>
    <property type="gene ID" value="HanXRQr2_Chr08g0352041"/>
</dbReference>
<feature type="domain" description="CCHC-type" evidence="3">
    <location>
        <begin position="58"/>
        <end position="73"/>
    </location>
</feature>
<keyword evidence="1" id="KW-0479">Metal-binding</keyword>
<sequence length="363" mass="42015">MTKEDYDQIDPEELELIDIKWGMASIVRRAQRFMEITRRSSLAGPDPKLGFDKSKVTCFKCKEKGHFKRECPNREVNNHQNQFANDYYRQAIYYKNSQQPFNPRPQIENSPSKQTEKALLVNQDDEKIPEGFSWDKYVLGSGLAMMAEIVEEQELEIEECFPEIEEVSEVMNEKSFADLEEEAAAVYYYQSENEYEVEQTPVQEIIDVSKEMNEKTLNEIANKALMVKLLEVEQTKTPSDNNETKYATQESVLIEKESIIETCDTYESGEKSESDGKSENVKSESGEKSESVSGEFGKSESKNDKQENVFEKVDPILEKPCENCLKPCMDCLEKDKQFQELKKFNDKLKFDFNDVKEAYDTLS</sequence>
<feature type="compositionally biased region" description="Basic and acidic residues" evidence="2">
    <location>
        <begin position="268"/>
        <end position="290"/>
    </location>
</feature>
<evidence type="ECO:0000313" key="5">
    <source>
        <dbReference type="Proteomes" id="UP000215914"/>
    </source>
</evidence>
<dbReference type="InterPro" id="IPR036875">
    <property type="entry name" value="Znf_CCHC_sf"/>
</dbReference>
<protein>
    <submittedName>
        <fullName evidence="4">Transcription factor interactor and regulator CCHC(Zn) family</fullName>
    </submittedName>
</protein>
<keyword evidence="1" id="KW-0862">Zinc</keyword>